<comment type="caution">
    <text evidence="1">The sequence shown here is derived from an EMBL/GenBank/DDBJ whole genome shotgun (WGS) entry which is preliminary data.</text>
</comment>
<organism evidence="1 2">
    <name type="scientific">Brassica cretica</name>
    <name type="common">Mustard</name>
    <dbReference type="NCBI Taxonomy" id="69181"/>
    <lineage>
        <taxon>Eukaryota</taxon>
        <taxon>Viridiplantae</taxon>
        <taxon>Streptophyta</taxon>
        <taxon>Embryophyta</taxon>
        <taxon>Tracheophyta</taxon>
        <taxon>Spermatophyta</taxon>
        <taxon>Magnoliopsida</taxon>
        <taxon>eudicotyledons</taxon>
        <taxon>Gunneridae</taxon>
        <taxon>Pentapetalae</taxon>
        <taxon>rosids</taxon>
        <taxon>malvids</taxon>
        <taxon>Brassicales</taxon>
        <taxon>Brassicaceae</taxon>
        <taxon>Brassiceae</taxon>
        <taxon>Brassica</taxon>
    </lineage>
</organism>
<protein>
    <submittedName>
        <fullName evidence="1">Uncharacterized protein</fullName>
    </submittedName>
</protein>
<evidence type="ECO:0000313" key="2">
    <source>
        <dbReference type="Proteomes" id="UP000712281"/>
    </source>
</evidence>
<dbReference type="EMBL" id="QGKW02001988">
    <property type="protein sequence ID" value="KAF2551348.1"/>
    <property type="molecule type" value="Genomic_DNA"/>
</dbReference>
<proteinExistence type="predicted"/>
<name>A0A8S9H5S0_BRACR</name>
<sequence length="84" mass="9304">MLTCFERPARDNTNLQESAARFFQPKPLSGRRYFLCPGSCLGECILAKPAHLGTSPFTSMKPNLTSTLTWFTTAKDQACSDTNL</sequence>
<gene>
    <name evidence="1" type="ORF">F2Q68_00033371</name>
</gene>
<evidence type="ECO:0000313" key="1">
    <source>
        <dbReference type="EMBL" id="KAF2551348.1"/>
    </source>
</evidence>
<accession>A0A8S9H5S0</accession>
<dbReference type="Proteomes" id="UP000712281">
    <property type="component" value="Unassembled WGS sequence"/>
</dbReference>
<reference evidence="1" key="1">
    <citation type="submission" date="2019-12" db="EMBL/GenBank/DDBJ databases">
        <title>Genome sequencing and annotation of Brassica cretica.</title>
        <authorList>
            <person name="Studholme D.J."/>
            <person name="Sarris P.F."/>
        </authorList>
    </citation>
    <scope>NUCLEOTIDE SEQUENCE</scope>
    <source>
        <strain evidence="1">PFS-001/15</strain>
        <tissue evidence="1">Leaf</tissue>
    </source>
</reference>
<dbReference type="AlphaFoldDB" id="A0A8S9H5S0"/>